<dbReference type="WBParaSite" id="TREG1_115860.1">
    <property type="protein sequence ID" value="TREG1_115860.1"/>
    <property type="gene ID" value="TREG1_115860"/>
</dbReference>
<reference evidence="2" key="2">
    <citation type="submission" date="2023-11" db="UniProtKB">
        <authorList>
            <consortium name="WormBaseParasite"/>
        </authorList>
    </citation>
    <scope>IDENTIFICATION</scope>
</reference>
<protein>
    <submittedName>
        <fullName evidence="2">Uncharacterized protein</fullName>
    </submittedName>
</protein>
<proteinExistence type="predicted"/>
<organism evidence="1 2">
    <name type="scientific">Trichobilharzia regenti</name>
    <name type="common">Nasal bird schistosome</name>
    <dbReference type="NCBI Taxonomy" id="157069"/>
    <lineage>
        <taxon>Eukaryota</taxon>
        <taxon>Metazoa</taxon>
        <taxon>Spiralia</taxon>
        <taxon>Lophotrochozoa</taxon>
        <taxon>Platyhelminthes</taxon>
        <taxon>Trematoda</taxon>
        <taxon>Digenea</taxon>
        <taxon>Strigeidida</taxon>
        <taxon>Schistosomatoidea</taxon>
        <taxon>Schistosomatidae</taxon>
        <taxon>Trichobilharzia</taxon>
    </lineage>
</organism>
<dbReference type="InterPro" id="IPR017853">
    <property type="entry name" value="GH"/>
</dbReference>
<keyword evidence="1" id="KW-1185">Reference proteome</keyword>
<evidence type="ECO:0000313" key="2">
    <source>
        <dbReference type="WBParaSite" id="TREG1_115860.1"/>
    </source>
</evidence>
<accession>A0AA85IZL5</accession>
<dbReference type="Gene3D" id="3.20.20.80">
    <property type="entry name" value="Glycosidases"/>
    <property type="match status" value="1"/>
</dbReference>
<dbReference type="Proteomes" id="UP000050795">
    <property type="component" value="Unassembled WGS sequence"/>
</dbReference>
<sequence>MGFGEDYYQSHRYHLVKLIEIVVIMMTDPDLPITPIVYQESYADDCEIDRKTIIHVWKTVDWEKHVYNATLDGYKVIVSGTWNLNDVQSGLDWMRYYAQNIRDFGGLEVLLQLNDFGRKSLTVWTNSKRDWTNFDAECARTTY</sequence>
<name>A0AA85IZL5_TRIRE</name>
<dbReference type="AlphaFoldDB" id="A0AA85IZL5"/>
<reference evidence="1" key="1">
    <citation type="submission" date="2022-06" db="EMBL/GenBank/DDBJ databases">
        <authorList>
            <person name="Berger JAMES D."/>
            <person name="Berger JAMES D."/>
        </authorList>
    </citation>
    <scope>NUCLEOTIDE SEQUENCE [LARGE SCALE GENOMIC DNA]</scope>
</reference>
<evidence type="ECO:0000313" key="1">
    <source>
        <dbReference type="Proteomes" id="UP000050795"/>
    </source>
</evidence>
<dbReference type="SUPFAM" id="SSF51445">
    <property type="entry name" value="(Trans)glycosidases"/>
    <property type="match status" value="1"/>
</dbReference>